<evidence type="ECO:0000256" key="9">
    <source>
        <dbReference type="ARBA" id="ARBA00023212"/>
    </source>
</evidence>
<evidence type="ECO:0000256" key="3">
    <source>
        <dbReference type="ARBA" id="ARBA00022490"/>
    </source>
</evidence>
<dbReference type="PANTHER" id="PTHR12442">
    <property type="entry name" value="DYNEIN INTERMEDIATE CHAIN"/>
    <property type="match status" value="1"/>
</dbReference>
<feature type="compositionally biased region" description="Basic and acidic residues" evidence="12">
    <location>
        <begin position="12"/>
        <end position="28"/>
    </location>
</feature>
<evidence type="ECO:0000256" key="6">
    <source>
        <dbReference type="ARBA" id="ARBA00022737"/>
    </source>
</evidence>
<gene>
    <name evidence="13" type="ORF">HKI87_09g60300</name>
</gene>
<dbReference type="PROSITE" id="PS50294">
    <property type="entry name" value="WD_REPEATS_REGION"/>
    <property type="match status" value="1"/>
</dbReference>
<dbReference type="GO" id="GO:0036158">
    <property type="term" value="P:outer dynein arm assembly"/>
    <property type="evidence" value="ECO:0007669"/>
    <property type="project" value="TreeGrafter"/>
</dbReference>
<protein>
    <submittedName>
        <fullName evidence="13">Intermediate chain of flagellar outer dynein arm</fullName>
    </submittedName>
</protein>
<feature type="region of interest" description="Disordered" evidence="12">
    <location>
        <begin position="206"/>
        <end position="244"/>
    </location>
</feature>
<name>A0AAX4PFD8_9CHLO</name>
<proteinExistence type="inferred from homology"/>
<keyword evidence="9" id="KW-0206">Cytoskeleton</keyword>
<keyword evidence="5" id="KW-0493">Microtubule</keyword>
<evidence type="ECO:0000256" key="12">
    <source>
        <dbReference type="SAM" id="MobiDB-lite"/>
    </source>
</evidence>
<dbReference type="GO" id="GO:0003341">
    <property type="term" value="P:cilium movement"/>
    <property type="evidence" value="ECO:0007669"/>
    <property type="project" value="TreeGrafter"/>
</dbReference>
<keyword evidence="8" id="KW-0505">Motor protein</keyword>
<feature type="repeat" description="WD" evidence="11">
    <location>
        <begin position="508"/>
        <end position="550"/>
    </location>
</feature>
<sequence length="663" mass="75281">MPPKKKPGKGKKAADTPEPDHAGDEQEKTPVNTSASLFSAVSEVERKVVKPPNQLDLTEEELSTEILTVLKSANPQAPKSIVRYDFNEQCFKPEAMVDQFTIHYRTDGWLLHKESEEGKQQIEAKKKEEAAIEDFKAAISKATEADEQEAKQYRNQFNFTERAAQTYNQGTRDRMAATEPPTVLTYSGSTTQWDIYDAYMKDQAAQQLQNESRSMRTRAGSDKKKAGDGGDDASKQKEKGKDIMHTEEMSAAAKITERVLNQNTNEDITQDFKYWNDQADKFRENEGTLLPLWKFVNDKTKKRNVTSICWNPEYPDMFAVGFGSFDFTKQGRGMICCYSLKNPSFPEFMLYTESGVMCLDFHPQQSSLLACGLYDGTVQVYDIRNKVRTPIFQSTARTGKHTDPVWQIFWEEADLNKWMQFYSISSDGRVTLWTLTKAELLYEDIMELQPHAQALASVEADSAQFSRLESGCCFDFNRLSDHLFIVGTEEGVIHKCSKSYNSQYLENYTEHGMSVYAVKWNPFLSTVFLSASADWQVKVWDHNHSKSLYSFDLNAPVADIAWAPYSSTVFAAISSDGKVLVYDLKMNRNQPICEQKISKKPRLTKVCFNPHSPVLLVGDERGCVTSLKLSPNLRKALDTEESKDNKAQADNMKQIVEIALKQQ</sequence>
<evidence type="ECO:0000256" key="1">
    <source>
        <dbReference type="ARBA" id="ARBA00004430"/>
    </source>
</evidence>
<evidence type="ECO:0000256" key="4">
    <source>
        <dbReference type="ARBA" id="ARBA00022574"/>
    </source>
</evidence>
<keyword evidence="14" id="KW-1185">Reference proteome</keyword>
<evidence type="ECO:0000313" key="14">
    <source>
        <dbReference type="Proteomes" id="UP001472866"/>
    </source>
</evidence>
<dbReference type="GO" id="GO:0045504">
    <property type="term" value="F:dynein heavy chain binding"/>
    <property type="evidence" value="ECO:0007669"/>
    <property type="project" value="TreeGrafter"/>
</dbReference>
<dbReference type="PROSITE" id="PS50082">
    <property type="entry name" value="WD_REPEATS_2"/>
    <property type="match status" value="1"/>
</dbReference>
<evidence type="ECO:0000256" key="8">
    <source>
        <dbReference type="ARBA" id="ARBA00023175"/>
    </source>
</evidence>
<dbReference type="EMBL" id="CP151509">
    <property type="protein sequence ID" value="WZN64474.1"/>
    <property type="molecule type" value="Genomic_DNA"/>
</dbReference>
<dbReference type="InterPro" id="IPR050687">
    <property type="entry name" value="Dynein_IC"/>
</dbReference>
<evidence type="ECO:0000256" key="2">
    <source>
        <dbReference type="ARBA" id="ARBA00011059"/>
    </source>
</evidence>
<evidence type="ECO:0000256" key="11">
    <source>
        <dbReference type="PROSITE-ProRule" id="PRU00221"/>
    </source>
</evidence>
<dbReference type="Pfam" id="PF00400">
    <property type="entry name" value="WD40"/>
    <property type="match status" value="2"/>
</dbReference>
<organism evidence="13 14">
    <name type="scientific">Chloropicon roscoffensis</name>
    <dbReference type="NCBI Taxonomy" id="1461544"/>
    <lineage>
        <taxon>Eukaryota</taxon>
        <taxon>Viridiplantae</taxon>
        <taxon>Chlorophyta</taxon>
        <taxon>Chloropicophyceae</taxon>
        <taxon>Chloropicales</taxon>
        <taxon>Chloropicaceae</taxon>
        <taxon>Chloropicon</taxon>
    </lineage>
</organism>
<dbReference type="GO" id="GO:0036157">
    <property type="term" value="C:outer dynein arm"/>
    <property type="evidence" value="ECO:0007669"/>
    <property type="project" value="TreeGrafter"/>
</dbReference>
<feature type="compositionally biased region" description="Basic residues" evidence="12">
    <location>
        <begin position="1"/>
        <end position="11"/>
    </location>
</feature>
<keyword evidence="7" id="KW-0243">Dynein</keyword>
<dbReference type="Proteomes" id="UP001472866">
    <property type="component" value="Chromosome 09"/>
</dbReference>
<dbReference type="PANTHER" id="PTHR12442:SF11">
    <property type="entry name" value="DYNEIN AXONEMAL INTERMEDIATE CHAIN 1"/>
    <property type="match status" value="1"/>
</dbReference>
<dbReference type="AlphaFoldDB" id="A0AAX4PFD8"/>
<keyword evidence="3" id="KW-0963">Cytoplasm</keyword>
<accession>A0AAX4PFD8</accession>
<comment type="subcellular location">
    <subcellularLocation>
        <location evidence="1">Cytoplasm</location>
        <location evidence="1">Cytoskeleton</location>
        <location evidence="1">Cilium axoneme</location>
    </subcellularLocation>
</comment>
<dbReference type="SMART" id="SM00320">
    <property type="entry name" value="WD40"/>
    <property type="match status" value="5"/>
</dbReference>
<keyword evidence="13" id="KW-0969">Cilium</keyword>
<keyword evidence="6" id="KW-0677">Repeat</keyword>
<evidence type="ECO:0000256" key="5">
    <source>
        <dbReference type="ARBA" id="ARBA00022701"/>
    </source>
</evidence>
<feature type="region of interest" description="Disordered" evidence="12">
    <location>
        <begin position="1"/>
        <end position="37"/>
    </location>
</feature>
<evidence type="ECO:0000256" key="10">
    <source>
        <dbReference type="ARBA" id="ARBA00023273"/>
    </source>
</evidence>
<dbReference type="GO" id="GO:0045503">
    <property type="term" value="F:dynein light chain binding"/>
    <property type="evidence" value="ECO:0007669"/>
    <property type="project" value="TreeGrafter"/>
</dbReference>
<comment type="similarity">
    <text evidence="2">Belongs to the dynein intermediate chain family.</text>
</comment>
<dbReference type="InterPro" id="IPR015943">
    <property type="entry name" value="WD40/YVTN_repeat-like_dom_sf"/>
</dbReference>
<dbReference type="GO" id="GO:0005874">
    <property type="term" value="C:microtubule"/>
    <property type="evidence" value="ECO:0007669"/>
    <property type="project" value="UniProtKB-KW"/>
</dbReference>
<reference evidence="13 14" key="1">
    <citation type="submission" date="2024-03" db="EMBL/GenBank/DDBJ databases">
        <title>Complete genome sequence of the green alga Chloropicon roscoffensis RCC1871.</title>
        <authorList>
            <person name="Lemieux C."/>
            <person name="Pombert J.-F."/>
            <person name="Otis C."/>
            <person name="Turmel M."/>
        </authorList>
    </citation>
    <scope>NUCLEOTIDE SEQUENCE [LARGE SCALE GENOMIC DNA]</scope>
    <source>
        <strain evidence="13 14">RCC1871</strain>
    </source>
</reference>
<keyword evidence="10" id="KW-0966">Cell projection</keyword>
<feature type="compositionally biased region" description="Basic and acidic residues" evidence="12">
    <location>
        <begin position="219"/>
        <end position="244"/>
    </location>
</feature>
<evidence type="ECO:0000256" key="7">
    <source>
        <dbReference type="ARBA" id="ARBA00023017"/>
    </source>
</evidence>
<dbReference type="InterPro" id="IPR036322">
    <property type="entry name" value="WD40_repeat_dom_sf"/>
</dbReference>
<dbReference type="Gene3D" id="2.130.10.10">
    <property type="entry name" value="YVTN repeat-like/Quinoprotein amine dehydrogenase"/>
    <property type="match status" value="2"/>
</dbReference>
<keyword evidence="4 11" id="KW-0853">WD repeat</keyword>
<dbReference type="SUPFAM" id="SSF50978">
    <property type="entry name" value="WD40 repeat-like"/>
    <property type="match status" value="1"/>
</dbReference>
<dbReference type="InterPro" id="IPR001680">
    <property type="entry name" value="WD40_rpt"/>
</dbReference>
<evidence type="ECO:0000313" key="13">
    <source>
        <dbReference type="EMBL" id="WZN64474.1"/>
    </source>
</evidence>
<keyword evidence="13" id="KW-0282">Flagellum</keyword>